<dbReference type="Pfam" id="PF17917">
    <property type="entry name" value="RT_RNaseH"/>
    <property type="match status" value="1"/>
</dbReference>
<dbReference type="FunFam" id="3.30.420.10:FF:000032">
    <property type="entry name" value="Retrovirus-related Pol polyprotein from transposon 297-like Protein"/>
    <property type="match status" value="1"/>
</dbReference>
<dbReference type="EMBL" id="NCKW01001199">
    <property type="protein sequence ID" value="POM79646.1"/>
    <property type="molecule type" value="Genomic_DNA"/>
</dbReference>
<dbReference type="GO" id="GO:0016787">
    <property type="term" value="F:hydrolase activity"/>
    <property type="evidence" value="ECO:0007669"/>
    <property type="project" value="UniProtKB-KW"/>
</dbReference>
<feature type="region of interest" description="Disordered" evidence="7">
    <location>
        <begin position="201"/>
        <end position="223"/>
    </location>
</feature>
<dbReference type="OrthoDB" id="116303at2759"/>
<dbReference type="FunFam" id="1.10.340.70:FF:000001">
    <property type="entry name" value="Retrovirus-related Pol polyprotein from transposon gypsy-like Protein"/>
    <property type="match status" value="1"/>
</dbReference>
<dbReference type="Gene3D" id="1.10.340.70">
    <property type="match status" value="1"/>
</dbReference>
<dbReference type="GO" id="GO:0003676">
    <property type="term" value="F:nucleic acid binding"/>
    <property type="evidence" value="ECO:0007669"/>
    <property type="project" value="InterPro"/>
</dbReference>
<evidence type="ECO:0000313" key="10">
    <source>
        <dbReference type="Proteomes" id="UP000237271"/>
    </source>
</evidence>
<dbReference type="GO" id="GO:0004519">
    <property type="term" value="F:endonuclease activity"/>
    <property type="evidence" value="ECO:0007669"/>
    <property type="project" value="UniProtKB-KW"/>
</dbReference>
<evidence type="ECO:0000259" key="8">
    <source>
        <dbReference type="PROSITE" id="PS50994"/>
    </source>
</evidence>
<dbReference type="GO" id="GO:0003964">
    <property type="term" value="F:RNA-directed DNA polymerase activity"/>
    <property type="evidence" value="ECO:0007669"/>
    <property type="project" value="UniProtKB-KW"/>
</dbReference>
<feature type="non-terminal residue" evidence="9">
    <location>
        <position position="1"/>
    </location>
</feature>
<dbReference type="Gene3D" id="3.30.70.270">
    <property type="match status" value="1"/>
</dbReference>
<dbReference type="InterPro" id="IPR050951">
    <property type="entry name" value="Retrovirus_Pol_polyprotein"/>
</dbReference>
<name>A0A2P4YPE6_9STRA</name>
<dbReference type="InterPro" id="IPR001584">
    <property type="entry name" value="Integrase_cat-core"/>
</dbReference>
<dbReference type="PROSITE" id="PS50994">
    <property type="entry name" value="INTEGRASE"/>
    <property type="match status" value="1"/>
</dbReference>
<dbReference type="InterPro" id="IPR043502">
    <property type="entry name" value="DNA/RNA_pol_sf"/>
</dbReference>
<keyword evidence="3" id="KW-0540">Nuclease</keyword>
<dbReference type="InterPro" id="IPR041373">
    <property type="entry name" value="RT_RNaseH"/>
</dbReference>
<dbReference type="GO" id="GO:0015074">
    <property type="term" value="P:DNA integration"/>
    <property type="evidence" value="ECO:0007669"/>
    <property type="project" value="InterPro"/>
</dbReference>
<dbReference type="InterPro" id="IPR041588">
    <property type="entry name" value="Integrase_H2C2"/>
</dbReference>
<keyword evidence="10" id="KW-1185">Reference proteome</keyword>
<keyword evidence="2" id="KW-0548">Nucleotidyltransferase</keyword>
<keyword evidence="1" id="KW-0808">Transferase</keyword>
<accession>A0A2P4YPE6</accession>
<keyword evidence="5" id="KW-0378">Hydrolase</keyword>
<dbReference type="CDD" id="cd09274">
    <property type="entry name" value="RNase_HI_RT_Ty3"/>
    <property type="match status" value="1"/>
</dbReference>
<comment type="caution">
    <text evidence="9">The sequence shown here is derived from an EMBL/GenBank/DDBJ whole genome shotgun (WGS) entry which is preliminary data.</text>
</comment>
<dbReference type="InterPro" id="IPR043128">
    <property type="entry name" value="Rev_trsase/Diguanyl_cyclase"/>
</dbReference>
<gene>
    <name evidence="9" type="ORF">PHPALM_2626</name>
</gene>
<dbReference type="PANTHER" id="PTHR37984">
    <property type="entry name" value="PROTEIN CBG26694"/>
    <property type="match status" value="1"/>
</dbReference>
<dbReference type="Pfam" id="PF17921">
    <property type="entry name" value="Integrase_H2C2"/>
    <property type="match status" value="1"/>
</dbReference>
<organism evidence="9 10">
    <name type="scientific">Phytophthora palmivora</name>
    <dbReference type="NCBI Taxonomy" id="4796"/>
    <lineage>
        <taxon>Eukaryota</taxon>
        <taxon>Sar</taxon>
        <taxon>Stramenopiles</taxon>
        <taxon>Oomycota</taxon>
        <taxon>Peronosporomycetes</taxon>
        <taxon>Peronosporales</taxon>
        <taxon>Peronosporaceae</taxon>
        <taxon>Phytophthora</taxon>
    </lineage>
</organism>
<proteinExistence type="predicted"/>
<evidence type="ECO:0000256" key="7">
    <source>
        <dbReference type="SAM" id="MobiDB-lite"/>
    </source>
</evidence>
<feature type="domain" description="Integrase catalytic" evidence="8">
    <location>
        <begin position="411"/>
        <end position="561"/>
    </location>
</feature>
<dbReference type="SUPFAM" id="SSF56672">
    <property type="entry name" value="DNA/RNA polymerases"/>
    <property type="match status" value="1"/>
</dbReference>
<dbReference type="FunFam" id="3.10.20.370:FF:000001">
    <property type="entry name" value="Retrovirus-related Pol polyprotein from transposon 17.6-like protein"/>
    <property type="match status" value="1"/>
</dbReference>
<keyword evidence="6" id="KW-0695">RNA-directed DNA polymerase</keyword>
<dbReference type="InterPro" id="IPR036397">
    <property type="entry name" value="RNaseH_sf"/>
</dbReference>
<evidence type="ECO:0000256" key="1">
    <source>
        <dbReference type="ARBA" id="ARBA00022679"/>
    </source>
</evidence>
<keyword evidence="4" id="KW-0255">Endonuclease</keyword>
<dbReference type="Proteomes" id="UP000237271">
    <property type="component" value="Unassembled WGS sequence"/>
</dbReference>
<dbReference type="AlphaFoldDB" id="A0A2P4YPE6"/>
<dbReference type="SUPFAM" id="SSF53098">
    <property type="entry name" value="Ribonuclease H-like"/>
    <property type="match status" value="1"/>
</dbReference>
<dbReference type="Gene3D" id="3.30.420.10">
    <property type="entry name" value="Ribonuclease H-like superfamily/Ribonuclease H"/>
    <property type="match status" value="1"/>
</dbReference>
<evidence type="ECO:0000256" key="5">
    <source>
        <dbReference type="ARBA" id="ARBA00022801"/>
    </source>
</evidence>
<dbReference type="Pfam" id="PF00665">
    <property type="entry name" value="rve"/>
    <property type="match status" value="1"/>
</dbReference>
<sequence>PIERLKAKGVPFKWSPDCESAFVQLKRKLLEPPILVYPDFNKRFKLYVDSSKLAVGACLMQEVAGRDRAIAYASKLLVGSEKNWVNHQDGTSEIECWGIVWATRKFRCYLDRCEFDLYTDHKALLWVFSDANRTSNAKLARWAMELSQLRFKVYHRPGTSMGHVAGLSRLHAVTVNAVTMADLLNEANEDEPVLILVGEGETEDATEEVARTTPTSTGGSDQVVVGERLPDEEPTVESTTPTLPPEETLLGEEQLLVSPIDVFGLDQARFKEEQKRTPWILAMIAFLESGALALDAQMRAKVLSLAPHYTVKNGILMRRVHLKARAGPARSLELPVIPITYVATVLHHCHSDVFAAHVGVTKTMDKVRKHAYWHGWKKDVAEYVRECTVCGSGKGYRPWRNGLMQKMPIQELSGPFSLLVVDAVGPLVTTPRGNKFILVFADYFTRWVEAFAIERLDSVTFVEIMVNEVISRHGVPEKLLSDQGSNFISELARSLYETLGIKKLFGAAYHPQTQGLVERFNGTLIGMLRMYVSESQDDWDLYLPRVLFAYRTSYHEALVEE</sequence>
<dbReference type="PANTHER" id="PTHR37984:SF5">
    <property type="entry name" value="PROTEIN NYNRIN-LIKE"/>
    <property type="match status" value="1"/>
</dbReference>
<evidence type="ECO:0000256" key="2">
    <source>
        <dbReference type="ARBA" id="ARBA00022695"/>
    </source>
</evidence>
<dbReference type="InterPro" id="IPR012337">
    <property type="entry name" value="RNaseH-like_sf"/>
</dbReference>
<dbReference type="Gene3D" id="3.10.20.370">
    <property type="match status" value="1"/>
</dbReference>
<reference evidence="9 10" key="1">
    <citation type="journal article" date="2017" name="Genome Biol. Evol.">
        <title>Phytophthora megakarya and P. palmivora, closely related causal agents of cacao black pod rot, underwent increases in genome sizes and gene numbers by different mechanisms.</title>
        <authorList>
            <person name="Ali S.S."/>
            <person name="Shao J."/>
            <person name="Lary D.J."/>
            <person name="Kronmiller B."/>
            <person name="Shen D."/>
            <person name="Strem M.D."/>
            <person name="Amoako-Attah I."/>
            <person name="Akrofi A.Y."/>
            <person name="Begoude B.A."/>
            <person name="Ten Hoopen G.M."/>
            <person name="Coulibaly K."/>
            <person name="Kebe B.I."/>
            <person name="Melnick R.L."/>
            <person name="Guiltinan M.J."/>
            <person name="Tyler B.M."/>
            <person name="Meinhardt L.W."/>
            <person name="Bailey B.A."/>
        </authorList>
    </citation>
    <scope>NUCLEOTIDE SEQUENCE [LARGE SCALE GENOMIC DNA]</scope>
    <source>
        <strain evidence="10">sbr112.9</strain>
    </source>
</reference>
<evidence type="ECO:0000256" key="6">
    <source>
        <dbReference type="ARBA" id="ARBA00022918"/>
    </source>
</evidence>
<evidence type="ECO:0000313" key="9">
    <source>
        <dbReference type="EMBL" id="POM79646.1"/>
    </source>
</evidence>
<protein>
    <recommendedName>
        <fullName evidence="8">Integrase catalytic domain-containing protein</fullName>
    </recommendedName>
</protein>
<evidence type="ECO:0000256" key="4">
    <source>
        <dbReference type="ARBA" id="ARBA00022759"/>
    </source>
</evidence>
<evidence type="ECO:0000256" key="3">
    <source>
        <dbReference type="ARBA" id="ARBA00022722"/>
    </source>
</evidence>